<gene>
    <name evidence="3" type="ORF">D7B24_008736</name>
</gene>
<feature type="signal peptide" evidence="2">
    <location>
        <begin position="1"/>
        <end position="21"/>
    </location>
</feature>
<feature type="compositionally biased region" description="Polar residues" evidence="1">
    <location>
        <begin position="166"/>
        <end position="178"/>
    </location>
</feature>
<evidence type="ECO:0000313" key="3">
    <source>
        <dbReference type="EMBL" id="RNJ60354.1"/>
    </source>
</evidence>
<protein>
    <submittedName>
        <fullName evidence="3">Uncharacterized protein</fullName>
    </submittedName>
</protein>
<proteinExistence type="predicted"/>
<evidence type="ECO:0000256" key="2">
    <source>
        <dbReference type="SAM" id="SignalP"/>
    </source>
</evidence>
<evidence type="ECO:0000256" key="1">
    <source>
        <dbReference type="SAM" id="MobiDB-lite"/>
    </source>
</evidence>
<keyword evidence="2" id="KW-0732">Signal</keyword>
<feature type="chain" id="PRO_5018166090" evidence="2">
    <location>
        <begin position="22"/>
        <end position="274"/>
    </location>
</feature>
<dbReference type="RefSeq" id="XP_028498512.1">
    <property type="nucleotide sequence ID" value="XM_028642821.1"/>
</dbReference>
<sequence length="274" mass="28572">MNYLLLPLYATIAVIIPAASASRSALRASRDSVQGRSFLCPVVCDNTWCCLTGQTCQESSDDDAPYECADPLFETTESAFALVPLSRQIESIIAENSLFLSSLTAELSLTLTFTPITTLPDPFEPTTVSARPVITESSIPPVTTTRPTSTSATSSSTQDDHDATRTGETSVRAISTTSTASREMSILSEITTTETESTTGTISPSVENSSSLVASTVSEQSGTVTSTRTASISTETSALSGHVTTTSSQGAAPTAPSQWQHGMAVVGLVIAAVL</sequence>
<evidence type="ECO:0000313" key="4">
    <source>
        <dbReference type="Proteomes" id="UP000267145"/>
    </source>
</evidence>
<feature type="region of interest" description="Disordered" evidence="1">
    <location>
        <begin position="127"/>
        <end position="178"/>
    </location>
</feature>
<dbReference type="EMBL" id="RBVV01000008">
    <property type="protein sequence ID" value="RNJ60354.1"/>
    <property type="molecule type" value="Genomic_DNA"/>
</dbReference>
<name>A0A3M9YJ15_9PEZI</name>
<comment type="caution">
    <text evidence="3">The sequence shown here is derived from an EMBL/GenBank/DDBJ whole genome shotgun (WGS) entry which is preliminary data.</text>
</comment>
<dbReference type="AlphaFoldDB" id="A0A3M9YJ15"/>
<organism evidence="3 4">
    <name type="scientific">Verticillium nonalfalfae</name>
    <dbReference type="NCBI Taxonomy" id="1051616"/>
    <lineage>
        <taxon>Eukaryota</taxon>
        <taxon>Fungi</taxon>
        <taxon>Dikarya</taxon>
        <taxon>Ascomycota</taxon>
        <taxon>Pezizomycotina</taxon>
        <taxon>Sordariomycetes</taxon>
        <taxon>Hypocreomycetidae</taxon>
        <taxon>Glomerellales</taxon>
        <taxon>Plectosphaerellaceae</taxon>
        <taxon>Verticillium</taxon>
    </lineage>
</organism>
<dbReference type="Proteomes" id="UP000267145">
    <property type="component" value="Unassembled WGS sequence"/>
</dbReference>
<accession>A0A3M9YJ15</accession>
<keyword evidence="4" id="KW-1185">Reference proteome</keyword>
<feature type="compositionally biased region" description="Low complexity" evidence="1">
    <location>
        <begin position="137"/>
        <end position="157"/>
    </location>
</feature>
<feature type="region of interest" description="Disordered" evidence="1">
    <location>
        <begin position="217"/>
        <end position="236"/>
    </location>
</feature>
<reference evidence="3 4" key="1">
    <citation type="submission" date="2018-10" db="EMBL/GenBank/DDBJ databases">
        <title>Genome sequence of Verticillium nonalfalfae VnAa140.</title>
        <authorList>
            <person name="Stajich J.E."/>
            <person name="Kasson M.T."/>
        </authorList>
    </citation>
    <scope>NUCLEOTIDE SEQUENCE [LARGE SCALE GENOMIC DNA]</scope>
    <source>
        <strain evidence="3 4">VnAa140</strain>
    </source>
</reference>
<dbReference type="GeneID" id="39612425"/>